<evidence type="ECO:0000313" key="3">
    <source>
        <dbReference type="Proteomes" id="UP000284598"/>
    </source>
</evidence>
<evidence type="ECO:0000313" key="2">
    <source>
        <dbReference type="EMBL" id="RHA55281.1"/>
    </source>
</evidence>
<accession>A0A413S1U9</accession>
<protein>
    <submittedName>
        <fullName evidence="2">Uncharacterized protein</fullName>
    </submittedName>
</protein>
<proteinExistence type="predicted"/>
<sequence>MKRYMNKYHKHVCITSEIQDNAYDELMNWLESKCDSFSFCLPHFGKVVVTESNADIYPEYEIGYVEEDEESKKDYEQYRRRVQKYLENISEYIIENYVDIEYCETISGYEKEIFIIKFNNITKKFFENVKDLYGWLYPEFPEDLSFYIDGELYMRSIAHERICEFYSESKELKRFLKNNGLQFCELKY</sequence>
<feature type="coiled-coil region" evidence="1">
    <location>
        <begin position="68"/>
        <end position="95"/>
    </location>
</feature>
<dbReference type="Proteomes" id="UP000284598">
    <property type="component" value="Unassembled WGS sequence"/>
</dbReference>
<keyword evidence="1" id="KW-0175">Coiled coil</keyword>
<comment type="caution">
    <text evidence="2">The sequence shown here is derived from an EMBL/GenBank/DDBJ whole genome shotgun (WGS) entry which is preliminary data.</text>
</comment>
<reference evidence="2 3" key="1">
    <citation type="submission" date="2018-08" db="EMBL/GenBank/DDBJ databases">
        <title>A genome reference for cultivated species of the human gut microbiota.</title>
        <authorList>
            <person name="Zou Y."/>
            <person name="Xue W."/>
            <person name="Luo G."/>
        </authorList>
    </citation>
    <scope>NUCLEOTIDE SEQUENCE [LARGE SCALE GENOMIC DNA]</scope>
    <source>
        <strain evidence="2 3">AM43-2</strain>
    </source>
</reference>
<organism evidence="2 3">
    <name type="scientific">Eubacterium ventriosum</name>
    <dbReference type="NCBI Taxonomy" id="39496"/>
    <lineage>
        <taxon>Bacteria</taxon>
        <taxon>Bacillati</taxon>
        <taxon>Bacillota</taxon>
        <taxon>Clostridia</taxon>
        <taxon>Eubacteriales</taxon>
        <taxon>Eubacteriaceae</taxon>
        <taxon>Eubacterium</taxon>
    </lineage>
</organism>
<name>A0A413S1U9_9FIRM</name>
<evidence type="ECO:0000256" key="1">
    <source>
        <dbReference type="SAM" id="Coils"/>
    </source>
</evidence>
<gene>
    <name evidence="2" type="ORF">DW929_05925</name>
</gene>
<dbReference type="AlphaFoldDB" id="A0A413S1U9"/>
<dbReference type="EMBL" id="QSFO01000005">
    <property type="protein sequence ID" value="RHA55281.1"/>
    <property type="molecule type" value="Genomic_DNA"/>
</dbReference>